<dbReference type="Proteomes" id="UP000265618">
    <property type="component" value="Unassembled WGS sequence"/>
</dbReference>
<organism evidence="3 4">
    <name type="scientific">Kipferlia bialata</name>
    <dbReference type="NCBI Taxonomy" id="797122"/>
    <lineage>
        <taxon>Eukaryota</taxon>
        <taxon>Metamonada</taxon>
        <taxon>Carpediemonas-like organisms</taxon>
        <taxon>Kipferlia</taxon>
    </lineage>
</organism>
<dbReference type="AlphaFoldDB" id="A0A9K3D4Z9"/>
<name>A0A9K3D4Z9_9EUKA</name>
<evidence type="ECO:0000256" key="1">
    <source>
        <dbReference type="SAM" id="Coils"/>
    </source>
</evidence>
<feature type="coiled-coil region" evidence="1">
    <location>
        <begin position="232"/>
        <end position="259"/>
    </location>
</feature>
<reference evidence="3 4" key="1">
    <citation type="journal article" date="2018" name="PLoS ONE">
        <title>The draft genome of Kipferlia bialata reveals reductive genome evolution in fornicate parasites.</title>
        <authorList>
            <person name="Tanifuji G."/>
            <person name="Takabayashi S."/>
            <person name="Kume K."/>
            <person name="Takagi M."/>
            <person name="Nakayama T."/>
            <person name="Kamikawa R."/>
            <person name="Inagaki Y."/>
            <person name="Hashimoto T."/>
        </authorList>
    </citation>
    <scope>NUCLEOTIDE SEQUENCE [LARGE SCALE GENOMIC DNA]</scope>
    <source>
        <strain evidence="3">NY0173</strain>
    </source>
</reference>
<evidence type="ECO:0000256" key="2">
    <source>
        <dbReference type="SAM" id="MobiDB-lite"/>
    </source>
</evidence>
<feature type="compositionally biased region" description="Basic and acidic residues" evidence="2">
    <location>
        <begin position="13"/>
        <end position="40"/>
    </location>
</feature>
<evidence type="ECO:0000313" key="3">
    <source>
        <dbReference type="EMBL" id="GIQ87394.1"/>
    </source>
</evidence>
<dbReference type="EMBL" id="BDIP01003201">
    <property type="protein sequence ID" value="GIQ87394.1"/>
    <property type="molecule type" value="Genomic_DNA"/>
</dbReference>
<feature type="non-terminal residue" evidence="3">
    <location>
        <position position="260"/>
    </location>
</feature>
<evidence type="ECO:0000313" key="4">
    <source>
        <dbReference type="Proteomes" id="UP000265618"/>
    </source>
</evidence>
<accession>A0A9K3D4Z9</accession>
<proteinExistence type="predicted"/>
<comment type="caution">
    <text evidence="3">The sequence shown here is derived from an EMBL/GenBank/DDBJ whole genome shotgun (WGS) entry which is preliminary data.</text>
</comment>
<keyword evidence="4" id="KW-1185">Reference proteome</keyword>
<feature type="region of interest" description="Disordered" evidence="2">
    <location>
        <begin position="1"/>
        <end position="40"/>
    </location>
</feature>
<gene>
    <name evidence="3" type="ORF">KIPB_009427</name>
</gene>
<protein>
    <submittedName>
        <fullName evidence="3">Uncharacterized protein</fullName>
    </submittedName>
</protein>
<keyword evidence="1" id="KW-0175">Coiled coil</keyword>
<feature type="non-terminal residue" evidence="3">
    <location>
        <position position="1"/>
    </location>
</feature>
<sequence length="260" mass="29265">VKAELEAVSAELSLEREAHTQTQKDMEREREEVEAERQGERDRLLVTEAQLVQSVEDSKAILAQSTEVISELQRERDGLEEALQKERQGKQGMTRRRSQVIDAKTPAVMNQNRVLQTRVAELRTQLKGLVQERDSLLANSNTLIEQIGKLREREREREEQEKQMLRSAGVSSSQVLPDGDGITQAVHTTSISRADLPLLAQISELETELAMYRHDHSLSSLTAQLTEAGGGREQYTDRIAALEQSLADAQVEREEAENEA</sequence>
<feature type="compositionally biased region" description="Low complexity" evidence="2">
    <location>
        <begin position="1"/>
        <end position="12"/>
    </location>
</feature>